<comment type="caution">
    <text evidence="3">The sequence shown here is derived from an EMBL/GenBank/DDBJ whole genome shotgun (WGS) entry which is preliminary data.</text>
</comment>
<gene>
    <name evidence="3" type="ORF">B0T21DRAFT_347843</name>
</gene>
<sequence>MAAVQPIQKNRDNESGNATALHEAPASDDDVPATESAAFKLNLDQFPAIEPVVLLDDEDLRGYEDDDDEFDDTIDVPSIDPDNFPGTESPGQVLKGRLKFGVEDCNENVTIDIGRAVRFARYELPVYPVAFKDVMDAIAKITLGGKTVSYTDNTVIRRYNCAVRKTYKQWFEGQEVACPLTRAEMLALRYCHPWGVLLYDAWVRLESMGFWWFGFYPLLISEFFARNEPHSITSRRRKGPDGSISEYEGEAIFKGPEFLLFKRDFPEGAVVSELGGELSKLKRKTNKLKRKAIELDSERNELKRKVTKLDNECKKLECKTAALNSQISALEGKLKRVGQQG</sequence>
<feature type="region of interest" description="Disordered" evidence="2">
    <location>
        <begin position="1"/>
        <end position="33"/>
    </location>
</feature>
<reference evidence="3" key="1">
    <citation type="submission" date="2023-06" db="EMBL/GenBank/DDBJ databases">
        <title>Genome-scale phylogeny and comparative genomics of the fungal order Sordariales.</title>
        <authorList>
            <consortium name="Lawrence Berkeley National Laboratory"/>
            <person name="Hensen N."/>
            <person name="Bonometti L."/>
            <person name="Westerberg I."/>
            <person name="Brannstrom I.O."/>
            <person name="Guillou S."/>
            <person name="Cros-Aarteil S."/>
            <person name="Calhoun S."/>
            <person name="Haridas S."/>
            <person name="Kuo A."/>
            <person name="Mondo S."/>
            <person name="Pangilinan J."/>
            <person name="Riley R."/>
            <person name="Labutti K."/>
            <person name="Andreopoulos B."/>
            <person name="Lipzen A."/>
            <person name="Chen C."/>
            <person name="Yanf M."/>
            <person name="Daum C."/>
            <person name="Ng V."/>
            <person name="Clum A."/>
            <person name="Steindorff A."/>
            <person name="Ohm R."/>
            <person name="Martin F."/>
            <person name="Silar P."/>
            <person name="Natvig D."/>
            <person name="Lalanne C."/>
            <person name="Gautier V."/>
            <person name="Ament-Velasquez S.L."/>
            <person name="Kruys A."/>
            <person name="Hutchinson M.I."/>
            <person name="Powell A.J."/>
            <person name="Barry K."/>
            <person name="Miller A.N."/>
            <person name="Grigoriev I.V."/>
            <person name="Debuchy R."/>
            <person name="Gladieux P."/>
            <person name="Thoren M.H."/>
            <person name="Johannesson H."/>
        </authorList>
    </citation>
    <scope>NUCLEOTIDE SEQUENCE</scope>
    <source>
        <strain evidence="3">CBS 540.89</strain>
    </source>
</reference>
<protein>
    <submittedName>
        <fullName evidence="3">Uncharacterized protein</fullName>
    </submittedName>
</protein>
<dbReference type="Gene3D" id="6.10.250.3110">
    <property type="match status" value="1"/>
</dbReference>
<keyword evidence="4" id="KW-1185">Reference proteome</keyword>
<dbReference type="AlphaFoldDB" id="A0AA40BNJ3"/>
<accession>A0AA40BNJ3</accession>
<evidence type="ECO:0000313" key="4">
    <source>
        <dbReference type="Proteomes" id="UP001172159"/>
    </source>
</evidence>
<evidence type="ECO:0000313" key="3">
    <source>
        <dbReference type="EMBL" id="KAK0737474.1"/>
    </source>
</evidence>
<organism evidence="3 4">
    <name type="scientific">Apiosordaria backusii</name>
    <dbReference type="NCBI Taxonomy" id="314023"/>
    <lineage>
        <taxon>Eukaryota</taxon>
        <taxon>Fungi</taxon>
        <taxon>Dikarya</taxon>
        <taxon>Ascomycota</taxon>
        <taxon>Pezizomycotina</taxon>
        <taxon>Sordariomycetes</taxon>
        <taxon>Sordariomycetidae</taxon>
        <taxon>Sordariales</taxon>
        <taxon>Lasiosphaeriaceae</taxon>
        <taxon>Apiosordaria</taxon>
    </lineage>
</organism>
<feature type="coiled-coil region" evidence="1">
    <location>
        <begin position="271"/>
        <end position="333"/>
    </location>
</feature>
<evidence type="ECO:0000256" key="1">
    <source>
        <dbReference type="SAM" id="Coils"/>
    </source>
</evidence>
<name>A0AA40BNJ3_9PEZI</name>
<dbReference type="Proteomes" id="UP001172159">
    <property type="component" value="Unassembled WGS sequence"/>
</dbReference>
<proteinExistence type="predicted"/>
<keyword evidence="1" id="KW-0175">Coiled coil</keyword>
<dbReference type="EMBL" id="JAUKTV010000005">
    <property type="protein sequence ID" value="KAK0737474.1"/>
    <property type="molecule type" value="Genomic_DNA"/>
</dbReference>
<evidence type="ECO:0000256" key="2">
    <source>
        <dbReference type="SAM" id="MobiDB-lite"/>
    </source>
</evidence>